<dbReference type="Pfam" id="PF01738">
    <property type="entry name" value="DLH"/>
    <property type="match status" value="1"/>
</dbReference>
<reference evidence="4 5" key="2">
    <citation type="journal article" date="2001" name="Science">
        <title>Genome sequence of the plant pathogen and biotechnology agent Agrobacterium tumefaciens C58.</title>
        <authorList>
            <person name="Goodner B."/>
            <person name="Hinkle G."/>
            <person name="Gattung S."/>
            <person name="Miller N."/>
            <person name="Blanchard M."/>
            <person name="Qurollo B."/>
            <person name="Goldman B.S."/>
            <person name="Cao Y."/>
            <person name="Askenazi M."/>
            <person name="Halling C."/>
            <person name="Mullin L."/>
            <person name="Houmiel K."/>
            <person name="Gordon J."/>
            <person name="Vaudin M."/>
            <person name="Iartchouk O."/>
            <person name="Epp A."/>
            <person name="Liu F."/>
            <person name="Wollam C."/>
            <person name="Allinger M."/>
            <person name="Doughty D."/>
            <person name="Scott C."/>
            <person name="Lappas C."/>
            <person name="Markelz B."/>
            <person name="Flanagan C."/>
            <person name="Crowell C."/>
            <person name="Gurson J."/>
            <person name="Lomo C."/>
            <person name="Sear C."/>
            <person name="Strub G."/>
            <person name="Cielo C."/>
            <person name="Slater S."/>
        </authorList>
    </citation>
    <scope>NUCLEOTIDE SEQUENCE [LARGE SCALE GENOMIC DNA]</scope>
    <source>
        <strain evidence="5">C58 / ATCC 33970</strain>
    </source>
</reference>
<dbReference type="InterPro" id="IPR029058">
    <property type="entry name" value="AB_hydrolase_fold"/>
</dbReference>
<dbReference type="PANTHER" id="PTHR22946">
    <property type="entry name" value="DIENELACTONE HYDROLASE DOMAIN-CONTAINING PROTEIN-RELATED"/>
    <property type="match status" value="1"/>
</dbReference>
<dbReference type="RefSeq" id="WP_010973218.1">
    <property type="nucleotide sequence ID" value="NC_003063.2"/>
</dbReference>
<dbReference type="InterPro" id="IPR050261">
    <property type="entry name" value="FrsA_esterase"/>
</dbReference>
<reference evidence="4 5" key="1">
    <citation type="journal article" date="2001" name="Science">
        <title>The genome of the natural genetic engineer Agrobacterium tumefaciens C58.</title>
        <authorList>
            <person name="Wood D.W."/>
            <person name="Setubal J.C."/>
            <person name="Kaul R."/>
            <person name="Monks D.E."/>
            <person name="Kitajima J.P."/>
            <person name="Okura V.K."/>
            <person name="Zhou Y."/>
            <person name="Chen L."/>
            <person name="Wood G.E."/>
            <person name="Almeida N.F.Jr."/>
            <person name="Woo L."/>
            <person name="Chen Y."/>
            <person name="Paulsen I.T."/>
            <person name="Eisen J.A."/>
            <person name="Karp P.D."/>
            <person name="Bovee D.Sr."/>
            <person name="Chapman P."/>
            <person name="Clendenning J."/>
            <person name="Deatherage G."/>
            <person name="Gillet W."/>
            <person name="Grant C."/>
            <person name="Kutyavin T."/>
            <person name="Levy R."/>
            <person name="Li M.J."/>
            <person name="McClelland E."/>
            <person name="Palmieri A."/>
            <person name="Raymond C."/>
            <person name="Rouse G."/>
            <person name="Saenphimmachak C."/>
            <person name="Wu Z."/>
            <person name="Romero P."/>
            <person name="Gordon D."/>
            <person name="Zhang S."/>
            <person name="Yoo H."/>
            <person name="Tao Y."/>
            <person name="Biddle P."/>
            <person name="Jung M."/>
            <person name="Krespan W."/>
            <person name="Perry M."/>
            <person name="Gordon-Kamm B."/>
            <person name="Liao L."/>
            <person name="Kim S."/>
            <person name="Hendrick C."/>
            <person name="Zhao Z.Y."/>
            <person name="Dolan M."/>
            <person name="Chumley F."/>
            <person name="Tingey S.V."/>
            <person name="Tomb J.F."/>
            <person name="Gordon M.P."/>
            <person name="Olson M.V."/>
            <person name="Nester E.W."/>
        </authorList>
    </citation>
    <scope>NUCLEOTIDE SEQUENCE [LARGE SCALE GENOMIC DNA]</scope>
    <source>
        <strain evidence="5">C58 / ATCC 33970</strain>
    </source>
</reference>
<dbReference type="InterPro" id="IPR002925">
    <property type="entry name" value="Dienelactn_hydro"/>
</dbReference>
<dbReference type="SUPFAM" id="SSF53474">
    <property type="entry name" value="alpha/beta-Hydrolases"/>
    <property type="match status" value="1"/>
</dbReference>
<dbReference type="OrthoDB" id="3647650at2"/>
<dbReference type="EnsemblBacteria" id="AAK89748">
    <property type="protein sequence ID" value="AAK89748"/>
    <property type="gene ID" value="Atu3651"/>
</dbReference>
<evidence type="ECO:0000313" key="5">
    <source>
        <dbReference type="Proteomes" id="UP000000813"/>
    </source>
</evidence>
<gene>
    <name evidence="4" type="ordered locus">Atu3651</name>
</gene>
<dbReference type="PIR" id="AI3005">
    <property type="entry name" value="AI3005"/>
</dbReference>
<sequence>MICKSFAALLAIVTVVTTSIALPSAANEVRFTSDAGKPSAFREKLARQRGETLPPYQGVPLVGFLSRPKGDGPFPAIVILHGCGGLGPRLKDDVSGRLVSQGYVVLVVDSFATRQMKSTCATTERDVVFTISDRVYDAYGALDFLSKEPFVDASRVALMGFSAGGVTALTATKSGGVEQLQDKKFKAAIAYYPTCSATDGEATVPTLIMAGELDDWGPPAKCRQRLANLSEKGSEIRLIVYPGAFHDFDVPAAKPGTVYFGHRLEYSASATAQANKDVDSFLRQELRN</sequence>
<feature type="chain" id="PRO_5002733747" description="Dienelactone hydrolase domain-containing protein" evidence="2">
    <location>
        <begin position="22"/>
        <end position="288"/>
    </location>
</feature>
<evidence type="ECO:0000313" key="4">
    <source>
        <dbReference type="EMBL" id="AAK89748.1"/>
    </source>
</evidence>
<dbReference type="KEGG" id="atu:Atu3651"/>
<dbReference type="EMBL" id="AE007870">
    <property type="protein sequence ID" value="AAK89748.1"/>
    <property type="molecule type" value="Genomic_DNA"/>
</dbReference>
<dbReference type="AlphaFoldDB" id="A9CFH7"/>
<dbReference type="Proteomes" id="UP000000813">
    <property type="component" value="Chromosome linear"/>
</dbReference>
<dbReference type="PANTHER" id="PTHR22946:SF9">
    <property type="entry name" value="POLYKETIDE TRANSFERASE AF380"/>
    <property type="match status" value="1"/>
</dbReference>
<accession>A9CFH7</accession>
<dbReference type="HOGENOM" id="CLU_064072_0_0_5"/>
<evidence type="ECO:0000259" key="3">
    <source>
        <dbReference type="Pfam" id="PF01738"/>
    </source>
</evidence>
<dbReference type="eggNOG" id="COG0412">
    <property type="taxonomic scope" value="Bacteria"/>
</dbReference>
<dbReference type="ESTHER" id="agrtu-ATU3651">
    <property type="family name" value="Dienelactone_hydrolase"/>
</dbReference>
<keyword evidence="5" id="KW-1185">Reference proteome</keyword>
<dbReference type="GO" id="GO:0052689">
    <property type="term" value="F:carboxylic ester hydrolase activity"/>
    <property type="evidence" value="ECO:0007669"/>
    <property type="project" value="UniProtKB-ARBA"/>
</dbReference>
<organism evidence="4 5">
    <name type="scientific">Agrobacterium fabrum (strain C58 / ATCC 33970)</name>
    <name type="common">Agrobacterium tumefaciens (strain C58)</name>
    <dbReference type="NCBI Taxonomy" id="176299"/>
    <lineage>
        <taxon>Bacteria</taxon>
        <taxon>Pseudomonadati</taxon>
        <taxon>Pseudomonadota</taxon>
        <taxon>Alphaproteobacteria</taxon>
        <taxon>Hyphomicrobiales</taxon>
        <taxon>Rhizobiaceae</taxon>
        <taxon>Rhizobium/Agrobacterium group</taxon>
        <taxon>Agrobacterium</taxon>
        <taxon>Agrobacterium tumefaciens complex</taxon>
    </lineage>
</organism>
<protein>
    <recommendedName>
        <fullName evidence="3">Dienelactone hydrolase domain-containing protein</fullName>
    </recommendedName>
</protein>
<dbReference type="Gene3D" id="3.40.50.1820">
    <property type="entry name" value="alpha/beta hydrolase"/>
    <property type="match status" value="1"/>
</dbReference>
<evidence type="ECO:0000256" key="2">
    <source>
        <dbReference type="SAM" id="SignalP"/>
    </source>
</evidence>
<name>A9CFH7_AGRFC</name>
<dbReference type="GeneID" id="1135525"/>
<feature type="domain" description="Dienelactone hydrolase" evidence="3">
    <location>
        <begin position="63"/>
        <end position="285"/>
    </location>
</feature>
<keyword evidence="1" id="KW-0378">Hydrolase</keyword>
<dbReference type="PIR" id="B98278">
    <property type="entry name" value="B98278"/>
</dbReference>
<evidence type="ECO:0000256" key="1">
    <source>
        <dbReference type="ARBA" id="ARBA00022801"/>
    </source>
</evidence>
<dbReference type="BioCyc" id="AGRO:ATU3651-MONOMER"/>
<keyword evidence="2" id="KW-0732">Signal</keyword>
<proteinExistence type="predicted"/>
<dbReference type="STRING" id="176299.Atu3651"/>
<feature type="signal peptide" evidence="2">
    <location>
        <begin position="1"/>
        <end position="21"/>
    </location>
</feature>
<dbReference type="PhylomeDB" id="A9CFH7"/>